<dbReference type="Gene3D" id="1.10.260.40">
    <property type="entry name" value="lambda repressor-like DNA-binding domains"/>
    <property type="match status" value="1"/>
</dbReference>
<reference evidence="2" key="1">
    <citation type="journal article" date="2021" name="Proc. Natl. Acad. Sci. U.S.A.">
        <title>A Catalog of Tens of Thousands of Viruses from Human Metagenomes Reveals Hidden Associations with Chronic Diseases.</title>
        <authorList>
            <person name="Tisza M.J."/>
            <person name="Buck C.B."/>
        </authorList>
    </citation>
    <scope>NUCLEOTIDE SEQUENCE</scope>
    <source>
        <strain evidence="2">CtL0q1</strain>
    </source>
</reference>
<dbReference type="EMBL" id="BK015443">
    <property type="protein sequence ID" value="DAE06844.1"/>
    <property type="molecule type" value="Genomic_DNA"/>
</dbReference>
<dbReference type="PANTHER" id="PTHR37301:SF1">
    <property type="entry name" value="DNA-BINDING PROTEIN"/>
    <property type="match status" value="1"/>
</dbReference>
<evidence type="ECO:0000259" key="1">
    <source>
        <dbReference type="Pfam" id="PF13443"/>
    </source>
</evidence>
<dbReference type="Pfam" id="PF13443">
    <property type="entry name" value="HTH_26"/>
    <property type="match status" value="1"/>
</dbReference>
<accession>A0A8S5PKY5</accession>
<protein>
    <submittedName>
        <fullName evidence="2">Cro/C1-type HTH DNA-binding domain protein</fullName>
    </submittedName>
</protein>
<dbReference type="InterPro" id="IPR001387">
    <property type="entry name" value="Cro/C1-type_HTH"/>
</dbReference>
<keyword evidence="2" id="KW-0238">DNA-binding</keyword>
<organism evidence="2">
    <name type="scientific">Siphoviridae sp. ctL0q1</name>
    <dbReference type="NCBI Taxonomy" id="2825449"/>
    <lineage>
        <taxon>Viruses</taxon>
        <taxon>Duplodnaviria</taxon>
        <taxon>Heunggongvirae</taxon>
        <taxon>Uroviricota</taxon>
        <taxon>Caudoviricetes</taxon>
    </lineage>
</organism>
<dbReference type="PANTHER" id="PTHR37301">
    <property type="entry name" value="DNA-BINDING PROTEIN-RELATED"/>
    <property type="match status" value="1"/>
</dbReference>
<sequence length="89" mass="10282">MIIYNKLGDYLKERKLRYSDLQRATGLSPSVVAKFQKNRPVNTESIDKICSYLCCQPGDIMEWVKDEKEVEKKAIEAQIAELQAKLKTM</sequence>
<evidence type="ECO:0000313" key="2">
    <source>
        <dbReference type="EMBL" id="DAE06844.1"/>
    </source>
</evidence>
<dbReference type="InterPro" id="IPR010982">
    <property type="entry name" value="Lambda_DNA-bd_dom_sf"/>
</dbReference>
<dbReference type="GO" id="GO:0003677">
    <property type="term" value="F:DNA binding"/>
    <property type="evidence" value="ECO:0007669"/>
    <property type="project" value="UniProtKB-KW"/>
</dbReference>
<proteinExistence type="predicted"/>
<name>A0A8S5PKY5_9CAUD</name>
<feature type="domain" description="HTH cro/C1-type" evidence="1">
    <location>
        <begin position="6"/>
        <end position="66"/>
    </location>
</feature>
<dbReference type="SUPFAM" id="SSF47413">
    <property type="entry name" value="lambda repressor-like DNA-binding domains"/>
    <property type="match status" value="1"/>
</dbReference>